<keyword evidence="3" id="KW-1185">Reference proteome</keyword>
<evidence type="ECO:0000313" key="2">
    <source>
        <dbReference type="EMBL" id="GEN59436.1"/>
    </source>
</evidence>
<dbReference type="EMBL" id="BJYF01000006">
    <property type="protein sequence ID" value="GEN59436.1"/>
    <property type="molecule type" value="Genomic_DNA"/>
</dbReference>
<feature type="region of interest" description="Disordered" evidence="1">
    <location>
        <begin position="46"/>
        <end position="70"/>
    </location>
</feature>
<reference evidence="2 3" key="1">
    <citation type="submission" date="2019-07" db="EMBL/GenBank/DDBJ databases">
        <title>Whole genome shotgun sequence of Acetobacter nitrogenifigens NBRC 105050.</title>
        <authorList>
            <person name="Hosoyama A."/>
            <person name="Uohara A."/>
            <person name="Ohji S."/>
            <person name="Ichikawa N."/>
        </authorList>
    </citation>
    <scope>NUCLEOTIDE SEQUENCE [LARGE SCALE GENOMIC DNA]</scope>
    <source>
        <strain evidence="2 3">NBRC 105050</strain>
    </source>
</reference>
<gene>
    <name evidence="2" type="ORF">ANI02nite_13200</name>
</gene>
<accession>A0A511X910</accession>
<proteinExistence type="predicted"/>
<protein>
    <submittedName>
        <fullName evidence="2">Uncharacterized protein</fullName>
    </submittedName>
</protein>
<sequence>MKPVQSQERQPARSMRLRLRGPFWGHRGFIASGRDKRNGEIRAHAFNKPHAHQPPAPNLHHPPQWRRRRRHPVCEQHPIIGDKVVPRMNETKK</sequence>
<dbReference type="AlphaFoldDB" id="A0A511X910"/>
<name>A0A511X910_9PROT</name>
<evidence type="ECO:0000256" key="1">
    <source>
        <dbReference type="SAM" id="MobiDB-lite"/>
    </source>
</evidence>
<evidence type="ECO:0000313" key="3">
    <source>
        <dbReference type="Proteomes" id="UP000321635"/>
    </source>
</evidence>
<comment type="caution">
    <text evidence="2">The sequence shown here is derived from an EMBL/GenBank/DDBJ whole genome shotgun (WGS) entry which is preliminary data.</text>
</comment>
<dbReference type="Proteomes" id="UP000321635">
    <property type="component" value="Unassembled WGS sequence"/>
</dbReference>
<organism evidence="2 3">
    <name type="scientific">Acetobacter nitrogenifigens DSM 23921 = NBRC 105050</name>
    <dbReference type="NCBI Taxonomy" id="1120919"/>
    <lineage>
        <taxon>Bacteria</taxon>
        <taxon>Pseudomonadati</taxon>
        <taxon>Pseudomonadota</taxon>
        <taxon>Alphaproteobacteria</taxon>
        <taxon>Acetobacterales</taxon>
        <taxon>Acetobacteraceae</taxon>
        <taxon>Acetobacter</taxon>
    </lineage>
</organism>